<organism evidence="1 2">
    <name type="scientific">Elsinoe batatas</name>
    <dbReference type="NCBI Taxonomy" id="2601811"/>
    <lineage>
        <taxon>Eukaryota</taxon>
        <taxon>Fungi</taxon>
        <taxon>Dikarya</taxon>
        <taxon>Ascomycota</taxon>
        <taxon>Pezizomycotina</taxon>
        <taxon>Dothideomycetes</taxon>
        <taxon>Dothideomycetidae</taxon>
        <taxon>Myriangiales</taxon>
        <taxon>Elsinoaceae</taxon>
        <taxon>Elsinoe</taxon>
    </lineage>
</organism>
<dbReference type="EMBL" id="JAESVG020000002">
    <property type="protein sequence ID" value="KAG8630382.1"/>
    <property type="molecule type" value="Genomic_DNA"/>
</dbReference>
<dbReference type="Proteomes" id="UP000809789">
    <property type="component" value="Unassembled WGS sequence"/>
</dbReference>
<accession>A0A8K0L709</accession>
<evidence type="ECO:0000313" key="1">
    <source>
        <dbReference type="EMBL" id="KAG8630382.1"/>
    </source>
</evidence>
<dbReference type="OrthoDB" id="10398852at2759"/>
<reference evidence="1" key="1">
    <citation type="submission" date="2021-07" db="EMBL/GenBank/DDBJ databases">
        <title>Elsinoe batatas strain:CRI-CJ2 Genome sequencing and assembly.</title>
        <authorList>
            <person name="Huang L."/>
        </authorList>
    </citation>
    <scope>NUCLEOTIDE SEQUENCE</scope>
    <source>
        <strain evidence="1">CRI-CJ2</strain>
    </source>
</reference>
<keyword evidence="2" id="KW-1185">Reference proteome</keyword>
<protein>
    <submittedName>
        <fullName evidence="1">Uncharacterized protein</fullName>
    </submittedName>
</protein>
<sequence length="88" mass="10283">MRHAFWYIPHPAGTCVDVRVEMRFLQADWSFQIQSLSGLSVQSAPITTRPWRLRKTGRVHIAFRHTKHLQKTLHPHPVSVDIDTVCRQ</sequence>
<gene>
    <name evidence="1" type="ORF">KVT40_002001</name>
</gene>
<dbReference type="AlphaFoldDB" id="A0A8K0L709"/>
<evidence type="ECO:0000313" key="2">
    <source>
        <dbReference type="Proteomes" id="UP000809789"/>
    </source>
</evidence>
<proteinExistence type="predicted"/>
<name>A0A8K0L709_9PEZI</name>
<comment type="caution">
    <text evidence="1">The sequence shown here is derived from an EMBL/GenBank/DDBJ whole genome shotgun (WGS) entry which is preliminary data.</text>
</comment>